<dbReference type="Gene3D" id="3.40.1000.50">
    <property type="entry name" value="Repressor of RNA polymerase III transcription Maf1"/>
    <property type="match status" value="1"/>
</dbReference>
<proteinExistence type="predicted"/>
<feature type="region of interest" description="Disordered" evidence="2">
    <location>
        <begin position="20"/>
        <end position="89"/>
    </location>
</feature>
<protein>
    <recommendedName>
        <fullName evidence="5">Repressor of RNA polymerase III transcription</fullName>
    </recommendedName>
</protein>
<dbReference type="InterPro" id="IPR038564">
    <property type="entry name" value="Maf1_sf"/>
</dbReference>
<evidence type="ECO:0000313" key="4">
    <source>
        <dbReference type="Proteomes" id="UP000001449"/>
    </source>
</evidence>
<dbReference type="RefSeq" id="XP_002290785.1">
    <property type="nucleotide sequence ID" value="XM_002290749.1"/>
</dbReference>
<dbReference type="PANTHER" id="PTHR22504:SF0">
    <property type="entry name" value="REPRESSOR OF RNA POLYMERASE III TRANSCRIPTION MAF1 HOMOLOG"/>
    <property type="match status" value="1"/>
</dbReference>
<dbReference type="GeneID" id="7448166"/>
<feature type="compositionally biased region" description="Low complexity" evidence="2">
    <location>
        <begin position="59"/>
        <end position="68"/>
    </location>
</feature>
<evidence type="ECO:0008006" key="5">
    <source>
        <dbReference type="Google" id="ProtNLM"/>
    </source>
</evidence>
<dbReference type="HOGENOM" id="CLU_418308_0_0_1"/>
<dbReference type="GO" id="GO:0005634">
    <property type="term" value="C:nucleus"/>
    <property type="evidence" value="ECO:0000318"/>
    <property type="project" value="GO_Central"/>
</dbReference>
<evidence type="ECO:0000313" key="3">
    <source>
        <dbReference type="EMBL" id="EED92537.1"/>
    </source>
</evidence>
<dbReference type="KEGG" id="tps:THAPSDRAFT_22823"/>
<feature type="compositionally biased region" description="Polar residues" evidence="2">
    <location>
        <begin position="594"/>
        <end position="605"/>
    </location>
</feature>
<gene>
    <name evidence="3" type="ORF">THAPSDRAFT_22823</name>
</gene>
<reference evidence="3 4" key="2">
    <citation type="journal article" date="2008" name="Nature">
        <title>The Phaeodactylum genome reveals the evolutionary history of diatom genomes.</title>
        <authorList>
            <person name="Bowler C."/>
            <person name="Allen A.E."/>
            <person name="Badger J.H."/>
            <person name="Grimwood J."/>
            <person name="Jabbari K."/>
            <person name="Kuo A."/>
            <person name="Maheswari U."/>
            <person name="Martens C."/>
            <person name="Maumus F."/>
            <person name="Otillar R.P."/>
            <person name="Rayko E."/>
            <person name="Salamov A."/>
            <person name="Vandepoele K."/>
            <person name="Beszteri B."/>
            <person name="Gruber A."/>
            <person name="Heijde M."/>
            <person name="Katinka M."/>
            <person name="Mock T."/>
            <person name="Valentin K."/>
            <person name="Verret F."/>
            <person name="Berges J.A."/>
            <person name="Brownlee C."/>
            <person name="Cadoret J.P."/>
            <person name="Chiovitti A."/>
            <person name="Choi C.J."/>
            <person name="Coesel S."/>
            <person name="De Martino A."/>
            <person name="Detter J.C."/>
            <person name="Durkin C."/>
            <person name="Falciatore A."/>
            <person name="Fournet J."/>
            <person name="Haruta M."/>
            <person name="Huysman M.J."/>
            <person name="Jenkins B.D."/>
            <person name="Jiroutova K."/>
            <person name="Jorgensen R.E."/>
            <person name="Joubert Y."/>
            <person name="Kaplan A."/>
            <person name="Kroger N."/>
            <person name="Kroth P.G."/>
            <person name="La Roche J."/>
            <person name="Lindquist E."/>
            <person name="Lommer M."/>
            <person name="Martin-Jezequel V."/>
            <person name="Lopez P.J."/>
            <person name="Lucas S."/>
            <person name="Mangogna M."/>
            <person name="McGinnis K."/>
            <person name="Medlin L.K."/>
            <person name="Montsant A."/>
            <person name="Oudot-Le Secq M.P."/>
            <person name="Napoli C."/>
            <person name="Obornik M."/>
            <person name="Parker M.S."/>
            <person name="Petit J.L."/>
            <person name="Porcel B.M."/>
            <person name="Poulsen N."/>
            <person name="Robison M."/>
            <person name="Rychlewski L."/>
            <person name="Rynearson T.A."/>
            <person name="Schmutz J."/>
            <person name="Shapiro H."/>
            <person name="Siaut M."/>
            <person name="Stanley M."/>
            <person name="Sussman M.R."/>
            <person name="Taylor A.R."/>
            <person name="Vardi A."/>
            <person name="von Dassow P."/>
            <person name="Vyverman W."/>
            <person name="Willis A."/>
            <person name="Wyrwicz L.S."/>
            <person name="Rokhsar D.S."/>
            <person name="Weissenbach J."/>
            <person name="Armbrust E.V."/>
            <person name="Green B.R."/>
            <person name="Van de Peer Y."/>
            <person name="Grigoriev I.V."/>
        </authorList>
    </citation>
    <scope>NUCLEOTIDE SEQUENCE [LARGE SCALE GENOMIC DNA]</scope>
    <source>
        <strain evidence="3 4">CCMP1335</strain>
    </source>
</reference>
<dbReference type="eggNOG" id="KOG3104">
    <property type="taxonomic scope" value="Eukaryota"/>
</dbReference>
<name>B8C3C2_THAPS</name>
<keyword evidence="1" id="KW-0175">Coiled coil</keyword>
<dbReference type="AlphaFoldDB" id="B8C3C2"/>
<dbReference type="PaxDb" id="35128-Thaps22823"/>
<accession>B8C3C2</accession>
<dbReference type="EMBL" id="CM000642">
    <property type="protein sequence ID" value="EED92537.1"/>
    <property type="molecule type" value="Genomic_DNA"/>
</dbReference>
<dbReference type="InterPro" id="IPR015257">
    <property type="entry name" value="Maf1"/>
</dbReference>
<feature type="region of interest" description="Disordered" evidence="2">
    <location>
        <begin position="180"/>
        <end position="200"/>
    </location>
</feature>
<keyword evidence="4" id="KW-1185">Reference proteome</keyword>
<feature type="compositionally biased region" description="Basic residues" evidence="2">
    <location>
        <begin position="41"/>
        <end position="58"/>
    </location>
</feature>
<dbReference type="Proteomes" id="UP000001449">
    <property type="component" value="Chromosome 5"/>
</dbReference>
<feature type="compositionally biased region" description="Gly residues" evidence="2">
    <location>
        <begin position="26"/>
        <end position="40"/>
    </location>
</feature>
<sequence>MKYLEDSRFTQLTSDLTEAFLNTRGSGNGSSGSANMGGNGRRNRNSNRGGSKAKKQQHHQQPSSGGQSTPAKGGGKGRTGSAASNSPYLPSSTFHYNPAGYSSYDGGTSSSSCRVIYGRIEAYTTKRAGSDKKTAHEVGERYAHEMERLNEAVEELKKRHMLEKEKDREEEMDAVGGGYGEQQHLKRTNDEVEGDTAEEGGHMAMDDIKAAKEKQRQAKRRGRSCSLDGVTFAGSSTSRIITSEYTPIATIPEVRIKEVATESSTGISEEEGHAAKRSLPLEGILKQPSSNKRWRATSFDISTGPSNFSSRYTRPSSSPSLLGGTALSGLVPWGASTEEDANTHPLIPQPSLYQSSLGDSTVKGSASLPTMVPRRLVTDLILTLNASFPDYDFGDARPSDFCTLSVPEAMRRINEKLGEFAATTDKGRNFLPRFWGALDDVVFGLKDAEVYSYAPRGDGGDDDPLGFLTTTLVGSNDNWAGNDDHSANDGHMLFQSGDLAGLDTANLPHRILPSPAASSENAVVTLWSTNYFFVSRNKKRIVLFACVQAMRSPQGDDYEEEGDEYDYGENDLVFDEARRGSKKERMEEDFLSYPNANSNLSTEDSNMVEDPDEGVDVDVDEDVDEGDEDQEENDFDTGALNRSIRPPEAPDRIAMA</sequence>
<dbReference type="InParanoid" id="B8C3C2"/>
<dbReference type="GO" id="GO:0016480">
    <property type="term" value="P:negative regulation of transcription by RNA polymerase III"/>
    <property type="evidence" value="ECO:0000318"/>
    <property type="project" value="GO_Central"/>
</dbReference>
<dbReference type="GO" id="GO:0000994">
    <property type="term" value="F:RNA polymerase III core binding"/>
    <property type="evidence" value="ECO:0000318"/>
    <property type="project" value="GO_Central"/>
</dbReference>
<feature type="region of interest" description="Disordered" evidence="2">
    <location>
        <begin position="584"/>
        <end position="656"/>
    </location>
</feature>
<dbReference type="Pfam" id="PF09174">
    <property type="entry name" value="Maf1"/>
    <property type="match status" value="1"/>
</dbReference>
<feature type="compositionally biased region" description="Acidic residues" evidence="2">
    <location>
        <begin position="606"/>
        <end position="635"/>
    </location>
</feature>
<dbReference type="PANTHER" id="PTHR22504">
    <property type="entry name" value="REPRESSOR OF RNA POLYMERASE III TRANSCRIPTION MAF1"/>
    <property type="match status" value="1"/>
</dbReference>
<feature type="coiled-coil region" evidence="1">
    <location>
        <begin position="139"/>
        <end position="170"/>
    </location>
</feature>
<dbReference type="STRING" id="35128.B8C3C2"/>
<evidence type="ECO:0000256" key="1">
    <source>
        <dbReference type="SAM" id="Coils"/>
    </source>
</evidence>
<evidence type="ECO:0000256" key="2">
    <source>
        <dbReference type="SAM" id="MobiDB-lite"/>
    </source>
</evidence>
<reference evidence="3 4" key="1">
    <citation type="journal article" date="2004" name="Science">
        <title>The genome of the diatom Thalassiosira pseudonana: ecology, evolution, and metabolism.</title>
        <authorList>
            <person name="Armbrust E.V."/>
            <person name="Berges J.A."/>
            <person name="Bowler C."/>
            <person name="Green B.R."/>
            <person name="Martinez D."/>
            <person name="Putnam N.H."/>
            <person name="Zhou S."/>
            <person name="Allen A.E."/>
            <person name="Apt K.E."/>
            <person name="Bechner M."/>
            <person name="Brzezinski M.A."/>
            <person name="Chaal B.K."/>
            <person name="Chiovitti A."/>
            <person name="Davis A.K."/>
            <person name="Demarest M.S."/>
            <person name="Detter J.C."/>
            <person name="Glavina T."/>
            <person name="Goodstein D."/>
            <person name="Hadi M.Z."/>
            <person name="Hellsten U."/>
            <person name="Hildebrand M."/>
            <person name="Jenkins B.D."/>
            <person name="Jurka J."/>
            <person name="Kapitonov V.V."/>
            <person name="Kroger N."/>
            <person name="Lau W.W."/>
            <person name="Lane T.W."/>
            <person name="Larimer F.W."/>
            <person name="Lippmeier J.C."/>
            <person name="Lucas S."/>
            <person name="Medina M."/>
            <person name="Montsant A."/>
            <person name="Obornik M."/>
            <person name="Parker M.S."/>
            <person name="Palenik B."/>
            <person name="Pazour G.J."/>
            <person name="Richardson P.M."/>
            <person name="Rynearson T.A."/>
            <person name="Saito M.A."/>
            <person name="Schwartz D.C."/>
            <person name="Thamatrakoln K."/>
            <person name="Valentin K."/>
            <person name="Vardi A."/>
            <person name="Wilkerson F.P."/>
            <person name="Rokhsar D.S."/>
        </authorList>
    </citation>
    <scope>NUCLEOTIDE SEQUENCE [LARGE SCALE GENOMIC DNA]</scope>
    <source>
        <strain evidence="3 4">CCMP1335</strain>
    </source>
</reference>
<organism evidence="3 4">
    <name type="scientific">Thalassiosira pseudonana</name>
    <name type="common">Marine diatom</name>
    <name type="synonym">Cyclotella nana</name>
    <dbReference type="NCBI Taxonomy" id="35128"/>
    <lineage>
        <taxon>Eukaryota</taxon>
        <taxon>Sar</taxon>
        <taxon>Stramenopiles</taxon>
        <taxon>Ochrophyta</taxon>
        <taxon>Bacillariophyta</taxon>
        <taxon>Coscinodiscophyceae</taxon>
        <taxon>Thalassiosirophycidae</taxon>
        <taxon>Thalassiosirales</taxon>
        <taxon>Thalassiosiraceae</taxon>
        <taxon>Thalassiosira</taxon>
    </lineage>
</organism>